<dbReference type="AlphaFoldDB" id="A0A822ZA74"/>
<protein>
    <submittedName>
        <fullName evidence="1">Uncharacterized protein</fullName>
    </submittedName>
</protein>
<comment type="caution">
    <text evidence="1">The sequence shown here is derived from an EMBL/GenBank/DDBJ whole genome shotgun (WGS) entry which is preliminary data.</text>
</comment>
<reference evidence="1 2" key="1">
    <citation type="journal article" date="2020" name="Mol. Biol. Evol.">
        <title>Distinct Expression and Methylation Patterns for Genes with Different Fates following a Single Whole-Genome Duplication in Flowering Plants.</title>
        <authorList>
            <person name="Shi T."/>
            <person name="Rahmani R.S."/>
            <person name="Gugger P.F."/>
            <person name="Wang M."/>
            <person name="Li H."/>
            <person name="Zhang Y."/>
            <person name="Li Z."/>
            <person name="Wang Q."/>
            <person name="Van de Peer Y."/>
            <person name="Marchal K."/>
            <person name="Chen J."/>
        </authorList>
    </citation>
    <scope>NUCLEOTIDE SEQUENCE [LARGE SCALE GENOMIC DNA]</scope>
    <source>
        <tissue evidence="1">Leaf</tissue>
    </source>
</reference>
<accession>A0A822ZA74</accession>
<evidence type="ECO:0000313" key="2">
    <source>
        <dbReference type="Proteomes" id="UP000607653"/>
    </source>
</evidence>
<organism evidence="1 2">
    <name type="scientific">Nelumbo nucifera</name>
    <name type="common">Sacred lotus</name>
    <dbReference type="NCBI Taxonomy" id="4432"/>
    <lineage>
        <taxon>Eukaryota</taxon>
        <taxon>Viridiplantae</taxon>
        <taxon>Streptophyta</taxon>
        <taxon>Embryophyta</taxon>
        <taxon>Tracheophyta</taxon>
        <taxon>Spermatophyta</taxon>
        <taxon>Magnoliopsida</taxon>
        <taxon>Proteales</taxon>
        <taxon>Nelumbonaceae</taxon>
        <taxon>Nelumbo</taxon>
    </lineage>
</organism>
<evidence type="ECO:0000313" key="1">
    <source>
        <dbReference type="EMBL" id="DAD43184.1"/>
    </source>
</evidence>
<gene>
    <name evidence="1" type="ORF">HUJ06_001414</name>
</gene>
<dbReference type="Proteomes" id="UP000607653">
    <property type="component" value="Unassembled WGS sequence"/>
</dbReference>
<keyword evidence="2" id="KW-1185">Reference proteome</keyword>
<proteinExistence type="predicted"/>
<dbReference type="EMBL" id="DUZY01000006">
    <property type="protein sequence ID" value="DAD43184.1"/>
    <property type="molecule type" value="Genomic_DNA"/>
</dbReference>
<sequence>MRTFEYKWFSKLLLKQRCNWCEALTQDPSKASMAPVSRKTEANE</sequence>
<name>A0A822ZA74_NELNU</name>